<comment type="similarity">
    <text evidence="1 3">Belongs to the ETS family.</text>
</comment>
<dbReference type="Pfam" id="PF00178">
    <property type="entry name" value="Ets"/>
    <property type="match status" value="1"/>
</dbReference>
<dbReference type="GO" id="GO:0030154">
    <property type="term" value="P:cell differentiation"/>
    <property type="evidence" value="ECO:0007669"/>
    <property type="project" value="TreeGrafter"/>
</dbReference>
<dbReference type="PANTHER" id="PTHR11849:SF182">
    <property type="entry name" value="SAM POINTED DOMAIN-CONTAINING ETS TRANSCRIPTION FACTOR"/>
    <property type="match status" value="1"/>
</dbReference>
<protein>
    <submittedName>
        <fullName evidence="5">DNA-binding protein D-ETS-4</fullName>
    </submittedName>
</protein>
<evidence type="ECO:0000256" key="1">
    <source>
        <dbReference type="ARBA" id="ARBA00005562"/>
    </source>
</evidence>
<dbReference type="EMBL" id="JI217175">
    <property type="protein sequence ID" value="ADY49372.1"/>
    <property type="molecule type" value="mRNA"/>
</dbReference>
<dbReference type="GO" id="GO:0043565">
    <property type="term" value="F:sequence-specific DNA binding"/>
    <property type="evidence" value="ECO:0007669"/>
    <property type="project" value="InterPro"/>
</dbReference>
<evidence type="ECO:0000313" key="5">
    <source>
        <dbReference type="EMBL" id="ADY49372.1"/>
    </source>
</evidence>
<dbReference type="GO" id="GO:0000981">
    <property type="term" value="F:DNA-binding transcription factor activity, RNA polymerase II-specific"/>
    <property type="evidence" value="ECO:0007669"/>
    <property type="project" value="TreeGrafter"/>
</dbReference>
<dbReference type="GO" id="GO:0005634">
    <property type="term" value="C:nucleus"/>
    <property type="evidence" value="ECO:0007669"/>
    <property type="project" value="UniProtKB-SubCell"/>
</dbReference>
<evidence type="ECO:0000256" key="3">
    <source>
        <dbReference type="RuleBase" id="RU004019"/>
    </source>
</evidence>
<evidence type="ECO:0000256" key="2">
    <source>
        <dbReference type="ARBA" id="ARBA00023125"/>
    </source>
</evidence>
<reference evidence="5" key="1">
    <citation type="journal article" date="2011" name="Genome Res.">
        <title>Deep small RNA sequencing from the nematode Ascaris reveals conservation, functional diversification, and novel developmental profiles.</title>
        <authorList>
            <person name="Wang J."/>
            <person name="Czech B."/>
            <person name="Crunk A."/>
            <person name="Wallace A."/>
            <person name="Mitreva M."/>
            <person name="Hannon G.J."/>
            <person name="Davis R.E."/>
        </authorList>
    </citation>
    <scope>NUCLEOTIDE SEQUENCE</scope>
</reference>
<feature type="domain" description="ETS" evidence="4">
    <location>
        <begin position="29"/>
        <end position="89"/>
    </location>
</feature>
<dbReference type="InterPro" id="IPR046328">
    <property type="entry name" value="ETS_fam"/>
</dbReference>
<dbReference type="Gene3D" id="1.10.10.10">
    <property type="entry name" value="Winged helix-like DNA-binding domain superfamily/Winged helix DNA-binding domain"/>
    <property type="match status" value="1"/>
</dbReference>
<dbReference type="AlphaFoldDB" id="F1LGW8"/>
<organism evidence="5">
    <name type="scientific">Ascaris suum</name>
    <name type="common">Pig roundworm</name>
    <name type="synonym">Ascaris lumbricoides</name>
    <dbReference type="NCBI Taxonomy" id="6253"/>
    <lineage>
        <taxon>Eukaryota</taxon>
        <taxon>Metazoa</taxon>
        <taxon>Ecdysozoa</taxon>
        <taxon>Nematoda</taxon>
        <taxon>Chromadorea</taxon>
        <taxon>Rhabditida</taxon>
        <taxon>Spirurina</taxon>
        <taxon>Ascaridomorpha</taxon>
        <taxon>Ascaridoidea</taxon>
        <taxon>Ascarididae</taxon>
        <taxon>Ascaris</taxon>
    </lineage>
</organism>
<sequence length="125" mass="14568">MNDGNSTDGIGVEGRSMSAPHFPRHSGTVHLWHFIRELLDHPKQYSSCVRWVDREEGTFKIESSHHLARFWGQRKNRAQMNYDKLSRSLFDNTTRKESFRNRRRSSASSISFSLPIIYLDISSIV</sequence>
<dbReference type="PROSITE" id="PS50061">
    <property type="entry name" value="ETS_DOMAIN_3"/>
    <property type="match status" value="1"/>
</dbReference>
<dbReference type="SUPFAM" id="SSF46785">
    <property type="entry name" value="Winged helix' DNA-binding domain"/>
    <property type="match status" value="1"/>
</dbReference>
<keyword evidence="2 3" id="KW-0238">DNA-binding</keyword>
<name>F1LGW8_ASCSU</name>
<dbReference type="InterPro" id="IPR036388">
    <property type="entry name" value="WH-like_DNA-bd_sf"/>
</dbReference>
<dbReference type="SMART" id="SM00413">
    <property type="entry name" value="ETS"/>
    <property type="match status" value="1"/>
</dbReference>
<dbReference type="PANTHER" id="PTHR11849">
    <property type="entry name" value="ETS"/>
    <property type="match status" value="1"/>
</dbReference>
<dbReference type="PRINTS" id="PR00454">
    <property type="entry name" value="ETSDOMAIN"/>
</dbReference>
<evidence type="ECO:0000259" key="4">
    <source>
        <dbReference type="PROSITE" id="PS50061"/>
    </source>
</evidence>
<comment type="subcellular location">
    <subcellularLocation>
        <location evidence="3">Nucleus</location>
    </subcellularLocation>
</comment>
<proteinExistence type="evidence at transcript level"/>
<dbReference type="InterPro" id="IPR036390">
    <property type="entry name" value="WH_DNA-bd_sf"/>
</dbReference>
<keyword evidence="3" id="KW-0539">Nucleus</keyword>
<accession>F1LGW8</accession>
<dbReference type="InterPro" id="IPR000418">
    <property type="entry name" value="Ets_dom"/>
</dbReference>